<evidence type="ECO:0000256" key="3">
    <source>
        <dbReference type="ARBA" id="ARBA00022806"/>
    </source>
</evidence>
<dbReference type="SUPFAM" id="SSF52540">
    <property type="entry name" value="P-loop containing nucleoside triphosphate hydrolases"/>
    <property type="match status" value="1"/>
</dbReference>
<feature type="domain" description="UvrD-like helicase ATP-binding" evidence="6">
    <location>
        <begin position="7"/>
        <end position="271"/>
    </location>
</feature>
<dbReference type="PROSITE" id="PS51198">
    <property type="entry name" value="UVRD_HELICASE_ATP_BIND"/>
    <property type="match status" value="1"/>
</dbReference>
<dbReference type="GO" id="GO:0003678">
    <property type="term" value="F:DNA helicase activity"/>
    <property type="evidence" value="ECO:0007669"/>
    <property type="project" value="InterPro"/>
</dbReference>
<name>A0A9N9DLD2_9GLOM</name>
<evidence type="ECO:0000256" key="5">
    <source>
        <dbReference type="PROSITE-ProRule" id="PRU00560"/>
    </source>
</evidence>
<organism evidence="7 8">
    <name type="scientific">Ambispora gerdemannii</name>
    <dbReference type="NCBI Taxonomy" id="144530"/>
    <lineage>
        <taxon>Eukaryota</taxon>
        <taxon>Fungi</taxon>
        <taxon>Fungi incertae sedis</taxon>
        <taxon>Mucoromycota</taxon>
        <taxon>Glomeromycotina</taxon>
        <taxon>Glomeromycetes</taxon>
        <taxon>Archaeosporales</taxon>
        <taxon>Ambisporaceae</taxon>
        <taxon>Ambispora</taxon>
    </lineage>
</organism>
<evidence type="ECO:0000256" key="4">
    <source>
        <dbReference type="ARBA" id="ARBA00022840"/>
    </source>
</evidence>
<sequence length="271" mass="31693">MKLEYLQELNTQQKQAVYEEYPRICVIAGPGCGKTKTLVSRVIYLLSSQKAQPQNILVLTFAKKAIKEIKKRVFSYVTMVSPKDLHIYNFHSFCFHVLNKHSHLLGFPESKFPVYGRYEQEVIIRKILLQNNYNTEKGEINTILAAISGWKNGKLSTDPLQFDELTKKRYEIYQKYEEYLKTNKALDFNDLLLYTITLFNYHPQVRKEYQEQFTHILLDEFQDINSIQWEVIKLILSAKQNVFLVGDPNQAIYGFQGATPQLIASFTQDKE</sequence>
<protein>
    <submittedName>
        <fullName evidence="7">8277_t:CDS:1</fullName>
    </submittedName>
</protein>
<dbReference type="InterPro" id="IPR000212">
    <property type="entry name" value="DNA_helicase_UvrD/REP"/>
</dbReference>
<evidence type="ECO:0000313" key="8">
    <source>
        <dbReference type="Proteomes" id="UP000789831"/>
    </source>
</evidence>
<dbReference type="Gene3D" id="1.10.10.160">
    <property type="match status" value="1"/>
</dbReference>
<feature type="binding site" evidence="5">
    <location>
        <begin position="28"/>
        <end position="35"/>
    </location>
    <ligand>
        <name>ATP</name>
        <dbReference type="ChEBI" id="CHEBI:30616"/>
    </ligand>
</feature>
<dbReference type="Gene3D" id="3.40.50.300">
    <property type="entry name" value="P-loop containing nucleotide triphosphate hydrolases"/>
    <property type="match status" value="1"/>
</dbReference>
<dbReference type="InterPro" id="IPR013986">
    <property type="entry name" value="DExx_box_DNA_helicase_dom_sf"/>
</dbReference>
<gene>
    <name evidence="7" type="ORF">AGERDE_LOCUS11047</name>
</gene>
<evidence type="ECO:0000259" key="6">
    <source>
        <dbReference type="PROSITE" id="PS51198"/>
    </source>
</evidence>
<reference evidence="7" key="1">
    <citation type="submission" date="2021-06" db="EMBL/GenBank/DDBJ databases">
        <authorList>
            <person name="Kallberg Y."/>
            <person name="Tangrot J."/>
            <person name="Rosling A."/>
        </authorList>
    </citation>
    <scope>NUCLEOTIDE SEQUENCE</scope>
    <source>
        <strain evidence="7">MT106</strain>
    </source>
</reference>
<evidence type="ECO:0000256" key="1">
    <source>
        <dbReference type="ARBA" id="ARBA00022741"/>
    </source>
</evidence>
<keyword evidence="8" id="KW-1185">Reference proteome</keyword>
<dbReference type="EMBL" id="CAJVPL010004074">
    <property type="protein sequence ID" value="CAG8642671.1"/>
    <property type="molecule type" value="Genomic_DNA"/>
</dbReference>
<dbReference type="CDD" id="cd17932">
    <property type="entry name" value="DEXQc_UvrD"/>
    <property type="match status" value="1"/>
</dbReference>
<dbReference type="PANTHER" id="PTHR11070">
    <property type="entry name" value="UVRD / RECB / PCRA DNA HELICASE FAMILY MEMBER"/>
    <property type="match status" value="1"/>
</dbReference>
<dbReference type="GO" id="GO:0016787">
    <property type="term" value="F:hydrolase activity"/>
    <property type="evidence" value="ECO:0007669"/>
    <property type="project" value="UniProtKB-UniRule"/>
</dbReference>
<keyword evidence="4 5" id="KW-0067">ATP-binding</keyword>
<keyword evidence="1 5" id="KW-0547">Nucleotide-binding</keyword>
<dbReference type="Pfam" id="PF00580">
    <property type="entry name" value="UvrD-helicase"/>
    <property type="match status" value="1"/>
</dbReference>
<dbReference type="AlphaFoldDB" id="A0A9N9DLD2"/>
<accession>A0A9N9DLD2</accession>
<dbReference type="InterPro" id="IPR027417">
    <property type="entry name" value="P-loop_NTPase"/>
</dbReference>
<keyword evidence="3 5" id="KW-0347">Helicase</keyword>
<comment type="caution">
    <text evidence="7">The sequence shown here is derived from an EMBL/GenBank/DDBJ whole genome shotgun (WGS) entry which is preliminary data.</text>
</comment>
<dbReference type="InterPro" id="IPR014016">
    <property type="entry name" value="UvrD-like_ATP-bd"/>
</dbReference>
<proteinExistence type="predicted"/>
<dbReference type="GO" id="GO:0003677">
    <property type="term" value="F:DNA binding"/>
    <property type="evidence" value="ECO:0007669"/>
    <property type="project" value="InterPro"/>
</dbReference>
<evidence type="ECO:0000256" key="2">
    <source>
        <dbReference type="ARBA" id="ARBA00022801"/>
    </source>
</evidence>
<evidence type="ECO:0000313" key="7">
    <source>
        <dbReference type="EMBL" id="CAG8642671.1"/>
    </source>
</evidence>
<dbReference type="Proteomes" id="UP000789831">
    <property type="component" value="Unassembled WGS sequence"/>
</dbReference>
<dbReference type="GO" id="GO:0005524">
    <property type="term" value="F:ATP binding"/>
    <property type="evidence" value="ECO:0007669"/>
    <property type="project" value="UniProtKB-UniRule"/>
</dbReference>
<keyword evidence="2 5" id="KW-0378">Hydrolase</keyword>
<dbReference type="OrthoDB" id="1470711at2759"/>